<evidence type="ECO:0000313" key="1">
    <source>
        <dbReference type="EMBL" id="ACZ32388.1"/>
    </source>
</evidence>
<gene>
    <name evidence="1" type="ORF">Xcel_3389</name>
</gene>
<accession>D1C0S2</accession>
<dbReference type="EMBL" id="CP001822">
    <property type="protein sequence ID" value="ACZ32388.1"/>
    <property type="molecule type" value="Genomic_DNA"/>
</dbReference>
<organism evidence="1 2">
    <name type="scientific">Xylanimonas cellulosilytica (strain DSM 15894 / JCM 12276 / CECT 5975 / KCTC 9989 / LMG 20990 / NBRC 107835 / XIL07)</name>
    <dbReference type="NCBI Taxonomy" id="446471"/>
    <lineage>
        <taxon>Bacteria</taxon>
        <taxon>Bacillati</taxon>
        <taxon>Actinomycetota</taxon>
        <taxon>Actinomycetes</taxon>
        <taxon>Micrococcales</taxon>
        <taxon>Promicromonosporaceae</taxon>
        <taxon>Xylanimonas</taxon>
    </lineage>
</organism>
<sequence length="59" mass="6325">MTEPSEHDEDLDNAGGHAPDDECGTHFWVASYLACGESFMAGSICTLPAGHDYPGHLNF</sequence>
<dbReference type="RefSeq" id="WP_012880128.1">
    <property type="nucleotide sequence ID" value="NC_013531.1"/>
</dbReference>
<proteinExistence type="predicted"/>
<protein>
    <submittedName>
        <fullName evidence="1">Uncharacterized protein</fullName>
    </submittedName>
</protein>
<reference evidence="1 2" key="1">
    <citation type="journal article" date="2010" name="Stand. Genomic Sci.">
        <title>Complete genome sequence of Xylanimonas cellulosilytica type strain (XIL07).</title>
        <authorList>
            <person name="Foster B."/>
            <person name="Pukall R."/>
            <person name="Abt B."/>
            <person name="Nolan M."/>
            <person name="Glavina Del Rio T."/>
            <person name="Chen F."/>
            <person name="Lucas S."/>
            <person name="Tice H."/>
            <person name="Pitluck S."/>
            <person name="Cheng J.-F."/>
            <person name="Chertkov O."/>
            <person name="Brettin T."/>
            <person name="Han C."/>
            <person name="Detter J.C."/>
            <person name="Bruce D."/>
            <person name="Goodwin L."/>
            <person name="Ivanova N."/>
            <person name="Mavromatis K."/>
            <person name="Pati A."/>
            <person name="Mikhailova N."/>
            <person name="Chen A."/>
            <person name="Palaniappan K."/>
            <person name="Land M."/>
            <person name="Hauser L."/>
            <person name="Chang Y.-J."/>
            <person name="Jeffries C.D."/>
            <person name="Chain P."/>
            <person name="Rohde M."/>
            <person name="Goeker M."/>
            <person name="Bristow J."/>
            <person name="Eisen J.A."/>
            <person name="Markowitz V."/>
            <person name="Hugenholtz P."/>
            <person name="Kyrpides N.C."/>
            <person name="Klenk H.-P."/>
            <person name="Lapidus A."/>
        </authorList>
    </citation>
    <scope>NUCLEOTIDE SEQUENCE [LARGE SCALE GENOMIC DNA]</scope>
    <source>
        <strain evidence="2">DSM 15894 / CECT 5975 / LMG 20990 / XIL07</strain>
        <plasmid evidence="2">Plasmid pXCEL01</plasmid>
    </source>
</reference>
<keyword evidence="1" id="KW-0614">Plasmid</keyword>
<keyword evidence="2" id="KW-1185">Reference proteome</keyword>
<dbReference type="AlphaFoldDB" id="D1C0S2"/>
<dbReference type="Proteomes" id="UP000002255">
    <property type="component" value="Plasmid pXCEL01"/>
</dbReference>
<name>D1C0S2_XYLCX</name>
<evidence type="ECO:0000313" key="2">
    <source>
        <dbReference type="Proteomes" id="UP000002255"/>
    </source>
</evidence>
<dbReference type="HOGENOM" id="CLU_2959912_0_0_11"/>
<geneLocation type="plasmid" evidence="1 2">
    <name>pXCEL01</name>
</geneLocation>
<dbReference type="KEGG" id="xce:Xcel_3389"/>